<keyword evidence="6" id="KW-1185">Reference proteome</keyword>
<evidence type="ECO:0000256" key="1">
    <source>
        <dbReference type="PROSITE-ProRule" id="PRU00285"/>
    </source>
</evidence>
<dbReference type="InterPro" id="IPR031107">
    <property type="entry name" value="Small_HSP"/>
</dbReference>
<dbReference type="Pfam" id="PF00011">
    <property type="entry name" value="HSP20"/>
    <property type="match status" value="1"/>
</dbReference>
<dbReference type="EMBL" id="FODV01000003">
    <property type="protein sequence ID" value="SEO53065.1"/>
    <property type="molecule type" value="Genomic_DNA"/>
</dbReference>
<proteinExistence type="inferred from homology"/>
<evidence type="ECO:0000259" key="4">
    <source>
        <dbReference type="PROSITE" id="PS51203"/>
    </source>
</evidence>
<dbReference type="AlphaFoldDB" id="A0A1H8QFN8"/>
<dbReference type="Gene3D" id="2.60.40.790">
    <property type="match status" value="1"/>
</dbReference>
<accession>A0A1H8QFN8</accession>
<dbReference type="CDD" id="cd06464">
    <property type="entry name" value="ACD_sHsps-like"/>
    <property type="match status" value="1"/>
</dbReference>
<dbReference type="InterPro" id="IPR007052">
    <property type="entry name" value="CS_dom"/>
</dbReference>
<evidence type="ECO:0000259" key="3">
    <source>
        <dbReference type="PROSITE" id="PS01031"/>
    </source>
</evidence>
<gene>
    <name evidence="5" type="ORF">SAMN04487948_10399</name>
</gene>
<protein>
    <submittedName>
        <fullName evidence="5">HSP20 family protein</fullName>
    </submittedName>
</protein>
<dbReference type="OrthoDB" id="198277at2157"/>
<feature type="domain" description="SHSP" evidence="3">
    <location>
        <begin position="22"/>
        <end position="136"/>
    </location>
</feature>
<reference evidence="6" key="1">
    <citation type="submission" date="2016-10" db="EMBL/GenBank/DDBJ databases">
        <authorList>
            <person name="Varghese N."/>
            <person name="Submissions S."/>
        </authorList>
    </citation>
    <scope>NUCLEOTIDE SEQUENCE [LARGE SCALE GENOMIC DNA]</scope>
    <source>
        <strain evidence="6">CGMCC 1.10121</strain>
    </source>
</reference>
<comment type="similarity">
    <text evidence="1 2">Belongs to the small heat shock protein (HSP20) family.</text>
</comment>
<organism evidence="5 6">
    <name type="scientific">Halogranum amylolyticum</name>
    <dbReference type="NCBI Taxonomy" id="660520"/>
    <lineage>
        <taxon>Archaea</taxon>
        <taxon>Methanobacteriati</taxon>
        <taxon>Methanobacteriota</taxon>
        <taxon>Stenosarchaea group</taxon>
        <taxon>Halobacteria</taxon>
        <taxon>Halobacteriales</taxon>
        <taxon>Haloferacaceae</taxon>
    </lineage>
</organism>
<dbReference type="RefSeq" id="WP_089822225.1">
    <property type="nucleotide sequence ID" value="NZ_FODV01000003.1"/>
</dbReference>
<dbReference type="PROSITE" id="PS01031">
    <property type="entry name" value="SHSP"/>
    <property type="match status" value="1"/>
</dbReference>
<dbReference type="InterPro" id="IPR008978">
    <property type="entry name" value="HSP20-like_chaperone"/>
</dbReference>
<dbReference type="PANTHER" id="PTHR11527">
    <property type="entry name" value="HEAT-SHOCK PROTEIN 20 FAMILY MEMBER"/>
    <property type="match status" value="1"/>
</dbReference>
<evidence type="ECO:0000256" key="2">
    <source>
        <dbReference type="RuleBase" id="RU003616"/>
    </source>
</evidence>
<name>A0A1H8QFN8_9EURY</name>
<sequence>MPNRSNPFKDIEELFDRMGRGLEPSGLAHDVAVDVSETDDDVVVNADLPGYEKSDIDVTVDDNRLTIRAQRDRTTEGTDARYHRRERTHREIRRSLSLPTEIDESASSASYHNGVLTIVLPKRETTEDDGFDIDVQ</sequence>
<evidence type="ECO:0000313" key="5">
    <source>
        <dbReference type="EMBL" id="SEO53065.1"/>
    </source>
</evidence>
<dbReference type="InterPro" id="IPR002068">
    <property type="entry name" value="A-crystallin/Hsp20_dom"/>
</dbReference>
<evidence type="ECO:0000313" key="6">
    <source>
        <dbReference type="Proteomes" id="UP000199126"/>
    </source>
</evidence>
<dbReference type="SUPFAM" id="SSF49764">
    <property type="entry name" value="HSP20-like chaperones"/>
    <property type="match status" value="1"/>
</dbReference>
<dbReference type="PROSITE" id="PS51203">
    <property type="entry name" value="CS"/>
    <property type="match status" value="1"/>
</dbReference>
<dbReference type="Proteomes" id="UP000199126">
    <property type="component" value="Unassembled WGS sequence"/>
</dbReference>
<feature type="domain" description="CS" evidence="4">
    <location>
        <begin position="28"/>
        <end position="136"/>
    </location>
</feature>